<evidence type="ECO:0000256" key="2">
    <source>
        <dbReference type="ARBA" id="ARBA00022729"/>
    </source>
</evidence>
<evidence type="ECO:0000256" key="4">
    <source>
        <dbReference type="ARBA" id="ARBA00023295"/>
    </source>
</evidence>
<name>A0ABV6P3Q4_9ACTN</name>
<evidence type="ECO:0000313" key="6">
    <source>
        <dbReference type="Proteomes" id="UP001589894"/>
    </source>
</evidence>
<dbReference type="RefSeq" id="WP_377342981.1">
    <property type="nucleotide sequence ID" value="NZ_JBHLUE010000026.1"/>
</dbReference>
<dbReference type="InterPro" id="IPR006710">
    <property type="entry name" value="Glyco_hydro_43"/>
</dbReference>
<accession>A0ABV6P3Q4</accession>
<gene>
    <name evidence="5" type="ORF">ACFFHU_26415</name>
</gene>
<dbReference type="SUPFAM" id="SSF75005">
    <property type="entry name" value="Arabinanase/levansucrase/invertase"/>
    <property type="match status" value="1"/>
</dbReference>
<keyword evidence="3" id="KW-0378">Hydrolase</keyword>
<evidence type="ECO:0000256" key="1">
    <source>
        <dbReference type="ARBA" id="ARBA00009865"/>
    </source>
</evidence>
<dbReference type="Gene3D" id="2.115.10.20">
    <property type="entry name" value="Glycosyl hydrolase domain, family 43"/>
    <property type="match status" value="1"/>
</dbReference>
<comment type="caution">
    <text evidence="5">The sequence shown here is derived from an EMBL/GenBank/DDBJ whole genome shotgun (WGS) entry which is preliminary data.</text>
</comment>
<dbReference type="EMBL" id="JBHLUE010000026">
    <property type="protein sequence ID" value="MFC0567660.1"/>
    <property type="molecule type" value="Genomic_DNA"/>
</dbReference>
<protein>
    <submittedName>
        <fullName evidence="5">Family 43 glycosylhydrolase</fullName>
    </submittedName>
</protein>
<evidence type="ECO:0000256" key="3">
    <source>
        <dbReference type="ARBA" id="ARBA00022801"/>
    </source>
</evidence>
<keyword evidence="6" id="KW-1185">Reference proteome</keyword>
<proteinExistence type="inferred from homology"/>
<comment type="similarity">
    <text evidence="1">Belongs to the glycosyl hydrolase 43 family.</text>
</comment>
<keyword evidence="2" id="KW-0732">Signal</keyword>
<sequence>MTAADPGPRARLILPPVLRSGTPVPDGFPLSIDHPDVEVAAGVLTSRVTTPVVARVAAPAAPGASTRPAAPAPALSARSAAPAAPEVTDTFEVTVLPAGAPVLLAGTRRPDPDPASYAPRIAFSLHLALATPDGAVTRLNDDRGVLFPRAVPAGRLDTYRVRTLTDPWVFAVPGGYVVVASPALSDGSPEPPAASAVLLFTSPDLVTYREIGLVRVAAGGGVRRPRGVYDGARAALVLWWTDDEGRAWSSRATTPGGPWAPAAAGAPMVPGAPVPDGGPGHVLTCALPLDEPAALRLRRRYGRVRNVAVRVPPIEAPAGAAPGELPWALLTYDDGSTARRPVDWDPASLAGVGWDRPGEYVLTGTVRQRVYPFPFVVDRADPTVLAYRGRYYFIATDDTDGDCVSPKQLLIRVADSIAGLATAPDHAILSVGPGNAATTAPAGTDIAGCFWAPELHVIGGRLCCLFAPSVGAADWTRVRCHVLRLRAGGDPVVAADWEAPRLVLRADGAPLQRDAEHPGLSLDMTYLRDGGRSYVIWSQRYVTDHIGDAELWIATIDPAAPWRLSCDPVRIVTAEYGWDHPVAEGPFALRHGDRLAVTYSGSQVGPTYAVGMIEARSGADLLDPGVWTKAAAPVLGTGSAFTHWGPGHNTFSRDEDGLELVVFHAHPSITARGRCAALRRIHWAADGHLVLDQRPDEEVAPHLRRVRAAVRVTGPAARR</sequence>
<keyword evidence="4" id="KW-0326">Glycosidase</keyword>
<organism evidence="5 6">
    <name type="scientific">Plantactinospora siamensis</name>
    <dbReference type="NCBI Taxonomy" id="555372"/>
    <lineage>
        <taxon>Bacteria</taxon>
        <taxon>Bacillati</taxon>
        <taxon>Actinomycetota</taxon>
        <taxon>Actinomycetes</taxon>
        <taxon>Micromonosporales</taxon>
        <taxon>Micromonosporaceae</taxon>
        <taxon>Plantactinospora</taxon>
    </lineage>
</organism>
<dbReference type="Pfam" id="PF04616">
    <property type="entry name" value="Glyco_hydro_43"/>
    <property type="match status" value="1"/>
</dbReference>
<evidence type="ECO:0000313" key="5">
    <source>
        <dbReference type="EMBL" id="MFC0567660.1"/>
    </source>
</evidence>
<dbReference type="InterPro" id="IPR023296">
    <property type="entry name" value="Glyco_hydro_beta-prop_sf"/>
</dbReference>
<dbReference type="Proteomes" id="UP001589894">
    <property type="component" value="Unassembled WGS sequence"/>
</dbReference>
<dbReference type="PANTHER" id="PTHR43817:SF1">
    <property type="entry name" value="HYDROLASE, FAMILY 43, PUTATIVE (AFU_ORTHOLOGUE AFUA_3G01660)-RELATED"/>
    <property type="match status" value="1"/>
</dbReference>
<dbReference type="CDD" id="cd18818">
    <property type="entry name" value="GH43_GbtXyl43B-like"/>
    <property type="match status" value="1"/>
</dbReference>
<dbReference type="PANTHER" id="PTHR43817">
    <property type="entry name" value="GLYCOSYL HYDROLASE"/>
    <property type="match status" value="1"/>
</dbReference>
<reference evidence="5 6" key="1">
    <citation type="submission" date="2024-09" db="EMBL/GenBank/DDBJ databases">
        <authorList>
            <person name="Sun Q."/>
            <person name="Mori K."/>
        </authorList>
    </citation>
    <scope>NUCLEOTIDE SEQUENCE [LARGE SCALE GENOMIC DNA]</scope>
    <source>
        <strain evidence="5 6">TBRC 2205</strain>
    </source>
</reference>